<feature type="region of interest" description="Disordered" evidence="1">
    <location>
        <begin position="42"/>
        <end position="71"/>
    </location>
</feature>
<keyword evidence="3" id="KW-1185">Reference proteome</keyword>
<evidence type="ECO:0000256" key="1">
    <source>
        <dbReference type="SAM" id="MobiDB-lite"/>
    </source>
</evidence>
<dbReference type="Gramene" id="ONIVA01G03810.1">
    <property type="protein sequence ID" value="ONIVA01G03810.1"/>
    <property type="gene ID" value="ONIVA01G03810"/>
</dbReference>
<dbReference type="EnsemblPlants" id="ONIVA01G03810.1">
    <property type="protein sequence ID" value="ONIVA01G03810.1"/>
    <property type="gene ID" value="ONIVA01G03810"/>
</dbReference>
<dbReference type="AlphaFoldDB" id="A0A0E0FGC3"/>
<name>A0A0E0FGC3_ORYNI</name>
<dbReference type="Proteomes" id="UP000006591">
    <property type="component" value="Chromosome 1"/>
</dbReference>
<evidence type="ECO:0000313" key="3">
    <source>
        <dbReference type="Proteomes" id="UP000006591"/>
    </source>
</evidence>
<evidence type="ECO:0000313" key="2">
    <source>
        <dbReference type="EnsemblPlants" id="ONIVA01G03810.1"/>
    </source>
</evidence>
<reference evidence="2" key="2">
    <citation type="submission" date="2018-04" db="EMBL/GenBank/DDBJ databases">
        <title>OnivRS2 (Oryza nivara Reference Sequence Version 2).</title>
        <authorList>
            <person name="Zhang J."/>
            <person name="Kudrna D."/>
            <person name="Lee S."/>
            <person name="Talag J."/>
            <person name="Rajasekar S."/>
            <person name="Welchert J."/>
            <person name="Hsing Y.-I."/>
            <person name="Wing R.A."/>
        </authorList>
    </citation>
    <scope>NUCLEOTIDE SEQUENCE [LARGE SCALE GENOMIC DNA]</scope>
</reference>
<dbReference type="HOGENOM" id="CLU_2268097_0_0_1"/>
<proteinExistence type="predicted"/>
<protein>
    <submittedName>
        <fullName evidence="2">Uncharacterized protein</fullName>
    </submittedName>
</protein>
<organism evidence="2">
    <name type="scientific">Oryza nivara</name>
    <name type="common">Indian wild rice</name>
    <name type="synonym">Oryza sativa f. spontanea</name>
    <dbReference type="NCBI Taxonomy" id="4536"/>
    <lineage>
        <taxon>Eukaryota</taxon>
        <taxon>Viridiplantae</taxon>
        <taxon>Streptophyta</taxon>
        <taxon>Embryophyta</taxon>
        <taxon>Tracheophyta</taxon>
        <taxon>Spermatophyta</taxon>
        <taxon>Magnoliopsida</taxon>
        <taxon>Liliopsida</taxon>
        <taxon>Poales</taxon>
        <taxon>Poaceae</taxon>
        <taxon>BOP clade</taxon>
        <taxon>Oryzoideae</taxon>
        <taxon>Oryzeae</taxon>
        <taxon>Oryzinae</taxon>
        <taxon>Oryza</taxon>
    </lineage>
</organism>
<sequence>MPLAYNTNLEGPIPANIGELKKLLVTRNRAIGAARRRGTDWMGWSRSTNTRDRDGRGTAQPATRLCGTNTGPMGVDGSENAGGAACLFCATARQWQTCTRAVG</sequence>
<reference evidence="2" key="1">
    <citation type="submission" date="2015-04" db="UniProtKB">
        <authorList>
            <consortium name="EnsemblPlants"/>
        </authorList>
    </citation>
    <scope>IDENTIFICATION</scope>
    <source>
        <strain evidence="2">SL10</strain>
    </source>
</reference>
<accession>A0A0E0FGC3</accession>